<dbReference type="Proteomes" id="UP000199315">
    <property type="component" value="Unassembled WGS sequence"/>
</dbReference>
<feature type="transmembrane region" description="Helical" evidence="17">
    <location>
        <begin position="107"/>
        <end position="125"/>
    </location>
</feature>
<dbReference type="PRINTS" id="PR00120">
    <property type="entry name" value="HATPASE"/>
</dbReference>
<evidence type="ECO:0000256" key="7">
    <source>
        <dbReference type="ARBA" id="ARBA00022568"/>
    </source>
</evidence>
<feature type="transmembrane region" description="Helical" evidence="17">
    <location>
        <begin position="298"/>
        <end position="325"/>
    </location>
</feature>
<keyword evidence="15 17" id="KW-0472">Membrane</keyword>
<sequence>MPNCWFCNLCASVVTMKGVALNSYKVRKGNIMYYNQEISEVLKSQQVDPERGLTTKEVEERREKYGLNKLEEGKKKSIVELFLAQLNDPLIYILLIAAAISGFMGEISDMAIIGVVVILNAVLGVSQEAKAEKSMEALKKLSTPKAYVVRNSEMVEVNSEEIVPGDIVVLDAGRYIPCDLRLIEGANLQIEESSLTGESVPVNKNANLLITDEKVPLGDKKNMAFSSTLVTNGRGTGIAIATGMETEIGHIANMLKQPEEKTPLQKKLAEIGSLLGIIALVVCVAMFAIAVLQKRDMFVMFMTAISLAVAAIPEGMPAIVSIVLAMGVQKMVRKNAIIRKLPSVETLGAVNVICSDKTGTLTQNKMTVQKFYVNGQVVAESKVDIKDPVQRLLIENIVLCSDASSNAEGSTGDPTEIALINIGNKYNIRKDELNKTHPRVNEAPFESDRKLMSTVNAYEGKYYVMTKGATDNLLKLSTKAYINGEIVPMTEKIEKDFMAAANRFSDDALRVLGSAFKEVTSSDLDQDGMESELVFLGLVAMIDPPRLEVRDSIATCGQSGIRTIMITGDHQKTAFAIAKELGIADSPAQTISGVELDEFTDDELIDKVKGLRVFARVSPEHKVRIVKAFKGDGNIVSMTGDGVNDAPSLKAADIGVAMGITGTDVAKGAADVVLTDDNFATIVSAVEEGRNIYANIKKSIMFLLSCNIGEIFSLFFAILFGWATPLLSIHLLWVNLITDSFPALSLGVDPGDKDIMKAKPRNPKDSVFKGRTPFLVINGATIGFLTLAAFAIGAMRYSGIHDLSVLHEGSLSGDTLTHARTMAFVVLSVSQLFHALNVRSETKSIFQVGLFTNKWLFLSIVFGIFIQWVVISVGPLAKIFKVFQLNPFDWVLVIGLSLVPVLINEVVKAIKRAGYRVYAPEY</sequence>
<comment type="similarity">
    <text evidence="2">Belongs to the cation transport ATPase (P-type) (TC 3.A.3) family. Type IIA subfamily.</text>
</comment>
<dbReference type="SUPFAM" id="SSF81653">
    <property type="entry name" value="Calcium ATPase, transduction domain A"/>
    <property type="match status" value="1"/>
</dbReference>
<dbReference type="InterPro" id="IPR008250">
    <property type="entry name" value="ATPase_P-typ_transduc_dom_A_sf"/>
</dbReference>
<evidence type="ECO:0000256" key="1">
    <source>
        <dbReference type="ARBA" id="ARBA00004651"/>
    </source>
</evidence>
<keyword evidence="13 17" id="KW-1133">Transmembrane helix</keyword>
<dbReference type="GO" id="GO:0005388">
    <property type="term" value="F:P-type calcium transporter activity"/>
    <property type="evidence" value="ECO:0007669"/>
    <property type="project" value="UniProtKB-EC"/>
</dbReference>
<evidence type="ECO:0000256" key="9">
    <source>
        <dbReference type="ARBA" id="ARBA00022723"/>
    </source>
</evidence>
<proteinExistence type="inferred from homology"/>
<evidence type="ECO:0000256" key="17">
    <source>
        <dbReference type="SAM" id="Phobius"/>
    </source>
</evidence>
<keyword evidence="9" id="KW-0479">Metal-binding</keyword>
<dbReference type="GO" id="GO:0016887">
    <property type="term" value="F:ATP hydrolysis activity"/>
    <property type="evidence" value="ECO:0007669"/>
    <property type="project" value="InterPro"/>
</dbReference>
<dbReference type="GO" id="GO:0005886">
    <property type="term" value="C:plasma membrane"/>
    <property type="evidence" value="ECO:0007669"/>
    <property type="project" value="UniProtKB-SubCell"/>
</dbReference>
<dbReference type="Gene3D" id="1.20.1110.10">
    <property type="entry name" value="Calcium-transporting ATPase, transmembrane domain"/>
    <property type="match status" value="1"/>
</dbReference>
<dbReference type="SFLD" id="SFLDF00027">
    <property type="entry name" value="p-type_atpase"/>
    <property type="match status" value="1"/>
</dbReference>
<comment type="catalytic activity">
    <reaction evidence="16">
        <text>Ca(2+)(in) + ATP + H2O = Ca(2+)(out) + ADP + phosphate + H(+)</text>
        <dbReference type="Rhea" id="RHEA:18105"/>
        <dbReference type="ChEBI" id="CHEBI:15377"/>
        <dbReference type="ChEBI" id="CHEBI:15378"/>
        <dbReference type="ChEBI" id="CHEBI:29108"/>
        <dbReference type="ChEBI" id="CHEBI:30616"/>
        <dbReference type="ChEBI" id="CHEBI:43474"/>
        <dbReference type="ChEBI" id="CHEBI:456216"/>
        <dbReference type="EC" id="7.2.2.10"/>
    </reaction>
</comment>
<name>A0A1D3TTJ6_9FIRM</name>
<keyword evidence="7" id="KW-0109">Calcium transport</keyword>
<feature type="transmembrane region" description="Helical" evidence="17">
    <location>
        <begin position="888"/>
        <end position="907"/>
    </location>
</feature>
<comment type="subcellular location">
    <subcellularLocation>
        <location evidence="1">Cell membrane</location>
        <topology evidence="1">Multi-pass membrane protein</topology>
    </subcellularLocation>
</comment>
<dbReference type="Pfam" id="PF13246">
    <property type="entry name" value="Cation_ATPase"/>
    <property type="match status" value="1"/>
</dbReference>
<organism evidence="19 20">
    <name type="scientific">Anaerobium acetethylicum</name>
    <dbReference type="NCBI Taxonomy" id="1619234"/>
    <lineage>
        <taxon>Bacteria</taxon>
        <taxon>Bacillati</taxon>
        <taxon>Bacillota</taxon>
        <taxon>Clostridia</taxon>
        <taxon>Lachnospirales</taxon>
        <taxon>Lachnospiraceae</taxon>
        <taxon>Anaerobium</taxon>
    </lineage>
</organism>
<keyword evidence="20" id="KW-1185">Reference proteome</keyword>
<dbReference type="EC" id="7.2.2.10" evidence="3"/>
<evidence type="ECO:0000256" key="10">
    <source>
        <dbReference type="ARBA" id="ARBA00022741"/>
    </source>
</evidence>
<dbReference type="SFLD" id="SFLDG00002">
    <property type="entry name" value="C1.7:_P-type_atpase_like"/>
    <property type="match status" value="1"/>
</dbReference>
<evidence type="ECO:0000256" key="8">
    <source>
        <dbReference type="ARBA" id="ARBA00022692"/>
    </source>
</evidence>
<keyword evidence="14" id="KW-0406">Ion transport</keyword>
<dbReference type="Pfam" id="PF00122">
    <property type="entry name" value="E1-E2_ATPase"/>
    <property type="match status" value="1"/>
</dbReference>
<keyword evidence="4" id="KW-0813">Transport</keyword>
<dbReference type="Pfam" id="PF00690">
    <property type="entry name" value="Cation_ATPase_N"/>
    <property type="match status" value="1"/>
</dbReference>
<feature type="transmembrane region" description="Helical" evidence="17">
    <location>
        <begin position="729"/>
        <end position="751"/>
    </location>
</feature>
<evidence type="ECO:0000256" key="12">
    <source>
        <dbReference type="ARBA" id="ARBA00022967"/>
    </source>
</evidence>
<evidence type="ECO:0000256" key="11">
    <source>
        <dbReference type="ARBA" id="ARBA00022840"/>
    </source>
</evidence>
<keyword evidence="5" id="KW-1003">Cell membrane</keyword>
<dbReference type="SMART" id="SM00831">
    <property type="entry name" value="Cation_ATPase_N"/>
    <property type="match status" value="1"/>
</dbReference>
<dbReference type="GO" id="GO:0005524">
    <property type="term" value="F:ATP binding"/>
    <property type="evidence" value="ECO:0007669"/>
    <property type="project" value="UniProtKB-KW"/>
</dbReference>
<dbReference type="InterPro" id="IPR001757">
    <property type="entry name" value="P_typ_ATPase"/>
</dbReference>
<gene>
    <name evidence="19" type="ORF">SAMN05421730_1009114</name>
</gene>
<keyword evidence="8 17" id="KW-0812">Transmembrane</keyword>
<dbReference type="CDD" id="cd02089">
    <property type="entry name" value="P-type_ATPase_Ca_prok"/>
    <property type="match status" value="1"/>
</dbReference>
<keyword evidence="11" id="KW-0067">ATP-binding</keyword>
<dbReference type="STRING" id="1619234.SAMN05421730_1009114"/>
<dbReference type="PROSITE" id="PS00154">
    <property type="entry name" value="ATPASE_E1_E2"/>
    <property type="match status" value="1"/>
</dbReference>
<dbReference type="SFLD" id="SFLDS00003">
    <property type="entry name" value="Haloacid_Dehalogenase"/>
    <property type="match status" value="1"/>
</dbReference>
<dbReference type="InterPro" id="IPR004014">
    <property type="entry name" value="ATPase_P-typ_cation-transptr_N"/>
</dbReference>
<dbReference type="InterPro" id="IPR023214">
    <property type="entry name" value="HAD_sf"/>
</dbReference>
<feature type="transmembrane region" description="Helical" evidence="17">
    <location>
        <begin position="815"/>
        <end position="834"/>
    </location>
</feature>
<evidence type="ECO:0000313" key="19">
    <source>
        <dbReference type="EMBL" id="SCP97307.1"/>
    </source>
</evidence>
<dbReference type="Gene3D" id="3.40.1110.10">
    <property type="entry name" value="Calcium-transporting ATPase, cytoplasmic domain N"/>
    <property type="match status" value="1"/>
</dbReference>
<dbReference type="InterPro" id="IPR023299">
    <property type="entry name" value="ATPase_P-typ_cyto_dom_N"/>
</dbReference>
<dbReference type="FunFam" id="2.70.150.10:FF:000016">
    <property type="entry name" value="Calcium-transporting P-type ATPase putative"/>
    <property type="match status" value="1"/>
</dbReference>
<keyword evidence="10" id="KW-0547">Nucleotide-binding</keyword>
<evidence type="ECO:0000256" key="3">
    <source>
        <dbReference type="ARBA" id="ARBA00012790"/>
    </source>
</evidence>
<dbReference type="PANTHER" id="PTHR42861">
    <property type="entry name" value="CALCIUM-TRANSPORTING ATPASE"/>
    <property type="match status" value="1"/>
</dbReference>
<keyword evidence="6" id="KW-0597">Phosphoprotein</keyword>
<evidence type="ECO:0000256" key="13">
    <source>
        <dbReference type="ARBA" id="ARBA00022989"/>
    </source>
</evidence>
<dbReference type="FunFam" id="3.40.50.1000:FF:000001">
    <property type="entry name" value="Phospholipid-transporting ATPase IC"/>
    <property type="match status" value="1"/>
</dbReference>
<dbReference type="InterPro" id="IPR044492">
    <property type="entry name" value="P_typ_ATPase_HD_dom"/>
</dbReference>
<dbReference type="Gene3D" id="3.40.50.1000">
    <property type="entry name" value="HAD superfamily/HAD-like"/>
    <property type="match status" value="1"/>
</dbReference>
<reference evidence="19 20" key="1">
    <citation type="submission" date="2016-09" db="EMBL/GenBank/DDBJ databases">
        <authorList>
            <person name="Capua I."/>
            <person name="De Benedictis P."/>
            <person name="Joannis T."/>
            <person name="Lombin L.H."/>
            <person name="Cattoli G."/>
        </authorList>
    </citation>
    <scope>NUCLEOTIDE SEQUENCE [LARGE SCALE GENOMIC DNA]</scope>
    <source>
        <strain evidence="19 20">GluBS11</strain>
    </source>
</reference>
<dbReference type="FunFam" id="3.40.50.1000:FF:000028">
    <property type="entry name" value="Calcium-transporting P-type ATPase, putative"/>
    <property type="match status" value="1"/>
</dbReference>
<dbReference type="EMBL" id="FMKA01000009">
    <property type="protein sequence ID" value="SCP97307.1"/>
    <property type="molecule type" value="Genomic_DNA"/>
</dbReference>
<dbReference type="SUPFAM" id="SSF56784">
    <property type="entry name" value="HAD-like"/>
    <property type="match status" value="1"/>
</dbReference>
<dbReference type="Gene3D" id="2.70.150.10">
    <property type="entry name" value="Calcium-transporting ATPase, cytoplasmic transduction domain A"/>
    <property type="match status" value="1"/>
</dbReference>
<keyword evidence="12" id="KW-1278">Translocase</keyword>
<evidence type="ECO:0000256" key="2">
    <source>
        <dbReference type="ARBA" id="ARBA00005675"/>
    </source>
</evidence>
<evidence type="ECO:0000256" key="14">
    <source>
        <dbReference type="ARBA" id="ARBA00023065"/>
    </source>
</evidence>
<dbReference type="InterPro" id="IPR023298">
    <property type="entry name" value="ATPase_P-typ_TM_dom_sf"/>
</dbReference>
<dbReference type="SUPFAM" id="SSF81660">
    <property type="entry name" value="Metal cation-transporting ATPase, ATP-binding domain N"/>
    <property type="match status" value="1"/>
</dbReference>
<evidence type="ECO:0000256" key="4">
    <source>
        <dbReference type="ARBA" id="ARBA00022448"/>
    </source>
</evidence>
<dbReference type="SUPFAM" id="SSF81665">
    <property type="entry name" value="Calcium ATPase, transmembrane domain M"/>
    <property type="match status" value="1"/>
</dbReference>
<evidence type="ECO:0000256" key="6">
    <source>
        <dbReference type="ARBA" id="ARBA00022553"/>
    </source>
</evidence>
<dbReference type="FunFam" id="3.40.1110.10:FF:000053">
    <property type="entry name" value="Cation-transporting ATPase, E1-E2 family"/>
    <property type="match status" value="1"/>
</dbReference>
<dbReference type="GO" id="GO:0046872">
    <property type="term" value="F:metal ion binding"/>
    <property type="evidence" value="ECO:0007669"/>
    <property type="project" value="UniProtKB-KW"/>
</dbReference>
<feature type="transmembrane region" description="Helical" evidence="17">
    <location>
        <begin position="271"/>
        <end position="292"/>
    </location>
</feature>
<feature type="transmembrane region" description="Helical" evidence="17">
    <location>
        <begin position="78"/>
        <end position="101"/>
    </location>
</feature>
<feature type="transmembrane region" description="Helical" evidence="17">
    <location>
        <begin position="855"/>
        <end position="876"/>
    </location>
</feature>
<accession>A0A1D3TTJ6</accession>
<protein>
    <recommendedName>
        <fullName evidence="3">P-type Ca(2+) transporter</fullName>
        <ecNumber evidence="3">7.2.2.10</ecNumber>
    </recommendedName>
</protein>
<evidence type="ECO:0000313" key="20">
    <source>
        <dbReference type="Proteomes" id="UP000199315"/>
    </source>
</evidence>
<dbReference type="InterPro" id="IPR006068">
    <property type="entry name" value="ATPase_P-typ_cation-transptr_C"/>
</dbReference>
<feature type="transmembrane region" description="Helical" evidence="17">
    <location>
        <begin position="772"/>
        <end position="795"/>
    </location>
</feature>
<evidence type="ECO:0000256" key="15">
    <source>
        <dbReference type="ARBA" id="ARBA00023136"/>
    </source>
</evidence>
<dbReference type="InterPro" id="IPR036412">
    <property type="entry name" value="HAD-like_sf"/>
</dbReference>
<dbReference type="GO" id="GO:0140352">
    <property type="term" value="P:export from cell"/>
    <property type="evidence" value="ECO:0007669"/>
    <property type="project" value="UniProtKB-ARBA"/>
</dbReference>
<evidence type="ECO:0000256" key="16">
    <source>
        <dbReference type="ARBA" id="ARBA00048694"/>
    </source>
</evidence>
<dbReference type="InterPro" id="IPR059000">
    <property type="entry name" value="ATPase_P-type_domA"/>
</dbReference>
<dbReference type="AlphaFoldDB" id="A0A1D3TTJ6"/>
<feature type="transmembrane region" description="Helical" evidence="17">
    <location>
        <begin position="700"/>
        <end position="723"/>
    </location>
</feature>
<feature type="domain" description="Cation-transporting P-type ATPase N-terminal" evidence="18">
    <location>
        <begin position="32"/>
        <end position="106"/>
    </location>
</feature>
<evidence type="ECO:0000256" key="5">
    <source>
        <dbReference type="ARBA" id="ARBA00022475"/>
    </source>
</evidence>
<keyword evidence="7" id="KW-0106">Calcium</keyword>
<dbReference type="InterPro" id="IPR018303">
    <property type="entry name" value="ATPase_P-typ_P_site"/>
</dbReference>
<dbReference type="Pfam" id="PF00689">
    <property type="entry name" value="Cation_ATPase_C"/>
    <property type="match status" value="1"/>
</dbReference>
<dbReference type="NCBIfam" id="TIGR01494">
    <property type="entry name" value="ATPase_P-type"/>
    <property type="match status" value="3"/>
</dbReference>
<evidence type="ECO:0000259" key="18">
    <source>
        <dbReference type="SMART" id="SM00831"/>
    </source>
</evidence>
<dbReference type="PRINTS" id="PR00119">
    <property type="entry name" value="CATATPASE"/>
</dbReference>